<accession>A0ABD0JR46</accession>
<comment type="caution">
    <text evidence="8">The sequence shown here is derived from an EMBL/GenBank/DDBJ whole genome shotgun (WGS) entry which is preliminary data.</text>
</comment>
<reference evidence="8 9" key="1">
    <citation type="journal article" date="2023" name="Sci. Data">
        <title>Genome assembly of the Korean intertidal mud-creeper Batillaria attramentaria.</title>
        <authorList>
            <person name="Patra A.K."/>
            <person name="Ho P.T."/>
            <person name="Jun S."/>
            <person name="Lee S.J."/>
            <person name="Kim Y."/>
            <person name="Won Y.J."/>
        </authorList>
    </citation>
    <scope>NUCLEOTIDE SEQUENCE [LARGE SCALE GENOMIC DNA]</scope>
    <source>
        <strain evidence="8">Wonlab-2016</strain>
    </source>
</reference>
<feature type="transmembrane region" description="Helical" evidence="6">
    <location>
        <begin position="43"/>
        <end position="64"/>
    </location>
</feature>
<organism evidence="8 9">
    <name type="scientific">Batillaria attramentaria</name>
    <dbReference type="NCBI Taxonomy" id="370345"/>
    <lineage>
        <taxon>Eukaryota</taxon>
        <taxon>Metazoa</taxon>
        <taxon>Spiralia</taxon>
        <taxon>Lophotrochozoa</taxon>
        <taxon>Mollusca</taxon>
        <taxon>Gastropoda</taxon>
        <taxon>Caenogastropoda</taxon>
        <taxon>Sorbeoconcha</taxon>
        <taxon>Cerithioidea</taxon>
        <taxon>Batillariidae</taxon>
        <taxon>Batillaria</taxon>
    </lineage>
</organism>
<sequence>MLPGGGMRYRGGGASVNEGMARLNSVMNDSARRFRVLPFPAKVVFCLSIVFSLIIYGLIFRYFLRHDITDEQFLEEQSCPACFGFSGCGLIYHDQIQLNGWSNYRLTDFINTKNVRYGTLYGDKSIVLKKLGSSHEIQDLDNKVCGDAKRPDGCDVPRVFFRTDLSVVLRKEPLQPKHLLQTVGMFTCASYRLMDRMWSYYKELRKKKEIMLGDQLQVWYTAALNPEPLMLQTFPASERWPFPEYFGACGRHVIVEHVGRTLGEFYSEPFHKRAGIAFELLKIAEHLTNNDDDFALYLTDLSWENFGIDASGKVRVLDAENVIVVDKLAIEAKKLKNYDQFLQSEHGSCEKPTCLSFIPEDLCSRLHSDHNYYAVCTNLLDPLMEDSTMPGGLLHDMPEEAKDFWDLEHLLKECARPTKYKGRIFAKDKLLTALSRLHDQSDEHLNSPKIDPRSQRDYKRKDPLDYEDYETEEGKEENAKNRDRAGAGK</sequence>
<proteinExistence type="inferred from homology"/>
<dbReference type="InterPro" id="IPR020519">
    <property type="entry name" value="DIPK2A/B"/>
</dbReference>
<evidence type="ECO:0000256" key="5">
    <source>
        <dbReference type="SAM" id="MobiDB-lite"/>
    </source>
</evidence>
<dbReference type="EMBL" id="JACVVK020000357">
    <property type="protein sequence ID" value="KAK7477164.1"/>
    <property type="molecule type" value="Genomic_DNA"/>
</dbReference>
<feature type="compositionally biased region" description="Acidic residues" evidence="5">
    <location>
        <begin position="465"/>
        <end position="475"/>
    </location>
</feature>
<name>A0ABD0JR46_9CAEN</name>
<keyword evidence="6" id="KW-0812">Transmembrane</keyword>
<gene>
    <name evidence="8" type="ORF">BaRGS_00031650</name>
</gene>
<dbReference type="Proteomes" id="UP001519460">
    <property type="component" value="Unassembled WGS sequence"/>
</dbReference>
<evidence type="ECO:0000313" key="8">
    <source>
        <dbReference type="EMBL" id="KAK7477164.1"/>
    </source>
</evidence>
<dbReference type="InterPro" id="IPR022049">
    <property type="entry name" value="FAM69_kinase_dom"/>
</dbReference>
<dbReference type="PANTHER" id="PTHR32073">
    <property type="entry name" value="GH11358P"/>
    <property type="match status" value="1"/>
</dbReference>
<feature type="region of interest" description="Disordered" evidence="5">
    <location>
        <begin position="441"/>
        <end position="489"/>
    </location>
</feature>
<feature type="compositionally biased region" description="Basic and acidic residues" evidence="5">
    <location>
        <begin position="441"/>
        <end position="464"/>
    </location>
</feature>
<feature type="domain" description="FAM69 protein-kinase" evidence="7">
    <location>
        <begin position="220"/>
        <end position="417"/>
    </location>
</feature>
<comment type="subcellular location">
    <subcellularLocation>
        <location evidence="1">Secreted</location>
    </subcellularLocation>
</comment>
<keyword evidence="9" id="KW-1185">Reference proteome</keyword>
<evidence type="ECO:0000313" key="9">
    <source>
        <dbReference type="Proteomes" id="UP001519460"/>
    </source>
</evidence>
<keyword evidence="6" id="KW-1133">Transmembrane helix</keyword>
<evidence type="ECO:0000259" key="7">
    <source>
        <dbReference type="Pfam" id="PF12260"/>
    </source>
</evidence>
<keyword evidence="3" id="KW-0964">Secreted</keyword>
<protein>
    <recommendedName>
        <fullName evidence="7">FAM69 protein-kinase domain-containing protein</fullName>
    </recommendedName>
</protein>
<keyword evidence="6" id="KW-0472">Membrane</keyword>
<evidence type="ECO:0000256" key="2">
    <source>
        <dbReference type="ARBA" id="ARBA00006338"/>
    </source>
</evidence>
<dbReference type="GO" id="GO:0005576">
    <property type="term" value="C:extracellular region"/>
    <property type="evidence" value="ECO:0007669"/>
    <property type="project" value="UniProtKB-SubCell"/>
</dbReference>
<dbReference type="PANTHER" id="PTHR32073:SF7">
    <property type="entry name" value="GH11358P"/>
    <property type="match status" value="1"/>
</dbReference>
<dbReference type="Pfam" id="PF12260">
    <property type="entry name" value="PIP49_C"/>
    <property type="match status" value="1"/>
</dbReference>
<evidence type="ECO:0000256" key="6">
    <source>
        <dbReference type="SAM" id="Phobius"/>
    </source>
</evidence>
<dbReference type="AlphaFoldDB" id="A0ABD0JR46"/>
<evidence type="ECO:0000256" key="4">
    <source>
        <dbReference type="ARBA" id="ARBA00022729"/>
    </source>
</evidence>
<evidence type="ECO:0000256" key="1">
    <source>
        <dbReference type="ARBA" id="ARBA00004613"/>
    </source>
</evidence>
<keyword evidence="4" id="KW-0732">Signal</keyword>
<comment type="similarity">
    <text evidence="2">Belongs to the DIPK family.</text>
</comment>
<feature type="compositionally biased region" description="Basic and acidic residues" evidence="5">
    <location>
        <begin position="476"/>
        <end position="489"/>
    </location>
</feature>
<evidence type="ECO:0000256" key="3">
    <source>
        <dbReference type="ARBA" id="ARBA00022525"/>
    </source>
</evidence>